<evidence type="ECO:0000256" key="3">
    <source>
        <dbReference type="ARBA" id="ARBA00022737"/>
    </source>
</evidence>
<keyword evidence="2" id="KW-0479">Metal-binding</keyword>
<proteinExistence type="predicted"/>
<dbReference type="EMBL" id="JBBPFD010000004">
    <property type="protein sequence ID" value="KAK7930346.1"/>
    <property type="molecule type" value="Genomic_DNA"/>
</dbReference>
<keyword evidence="3" id="KW-0677">Repeat</keyword>
<evidence type="ECO:0000256" key="2">
    <source>
        <dbReference type="ARBA" id="ARBA00022723"/>
    </source>
</evidence>
<keyword evidence="4 7" id="KW-0863">Zinc-finger</keyword>
<dbReference type="Gene3D" id="3.30.160.60">
    <property type="entry name" value="Classic Zinc Finger"/>
    <property type="match status" value="2"/>
</dbReference>
<dbReference type="Pfam" id="PF00096">
    <property type="entry name" value="zf-C2H2"/>
    <property type="match status" value="1"/>
</dbReference>
<evidence type="ECO:0000256" key="5">
    <source>
        <dbReference type="ARBA" id="ARBA00022833"/>
    </source>
</evidence>
<dbReference type="InterPro" id="IPR050717">
    <property type="entry name" value="C2H2-ZF_Transcription_Reg"/>
</dbReference>
<keyword evidence="11" id="KW-1185">Reference proteome</keyword>
<dbReference type="InterPro" id="IPR013087">
    <property type="entry name" value="Znf_C2H2_type"/>
</dbReference>
<reference evidence="11" key="1">
    <citation type="submission" date="2024-04" db="EMBL/GenBank/DDBJ databases">
        <title>Salinicola lusitanus LLJ914,a marine bacterium isolated from the Okinawa Trough.</title>
        <authorList>
            <person name="Li J."/>
        </authorList>
    </citation>
    <scope>NUCLEOTIDE SEQUENCE [LARGE SCALE GENOMIC DNA]</scope>
</reference>
<evidence type="ECO:0000313" key="11">
    <source>
        <dbReference type="Proteomes" id="UP001460270"/>
    </source>
</evidence>
<dbReference type="Proteomes" id="UP001460270">
    <property type="component" value="Unassembled WGS sequence"/>
</dbReference>
<dbReference type="PANTHER" id="PTHR14196">
    <property type="entry name" value="ODD-SKIPPED - RELATED"/>
    <property type="match status" value="1"/>
</dbReference>
<dbReference type="SMART" id="SM00355">
    <property type="entry name" value="ZnF_C2H2"/>
    <property type="match status" value="1"/>
</dbReference>
<evidence type="ECO:0000256" key="7">
    <source>
        <dbReference type="PROSITE-ProRule" id="PRU00042"/>
    </source>
</evidence>
<comment type="caution">
    <text evidence="10">The sequence shown here is derived from an EMBL/GenBank/DDBJ whole genome shotgun (WGS) entry which is preliminary data.</text>
</comment>
<evidence type="ECO:0000313" key="10">
    <source>
        <dbReference type="EMBL" id="KAK7930346.1"/>
    </source>
</evidence>
<feature type="domain" description="C2H2-type" evidence="9">
    <location>
        <begin position="227"/>
        <end position="254"/>
    </location>
</feature>
<evidence type="ECO:0000256" key="8">
    <source>
        <dbReference type="SAM" id="MobiDB-lite"/>
    </source>
</evidence>
<dbReference type="InterPro" id="IPR036236">
    <property type="entry name" value="Znf_C2H2_sf"/>
</dbReference>
<gene>
    <name evidence="10" type="ORF">WMY93_006741</name>
</gene>
<accession>A0AAW0PPH8</accession>
<dbReference type="GO" id="GO:0005634">
    <property type="term" value="C:nucleus"/>
    <property type="evidence" value="ECO:0007669"/>
    <property type="project" value="UniProtKB-SubCell"/>
</dbReference>
<feature type="region of interest" description="Disordered" evidence="8">
    <location>
        <begin position="179"/>
        <end position="210"/>
    </location>
</feature>
<dbReference type="PANTHER" id="PTHR14196:SF12">
    <property type="entry name" value="ZINC FINGER PROTEIN 208-LIKE"/>
    <property type="match status" value="1"/>
</dbReference>
<dbReference type="FunFam" id="3.30.160.60:FF:000145">
    <property type="entry name" value="Zinc finger protein 574"/>
    <property type="match status" value="1"/>
</dbReference>
<evidence type="ECO:0000259" key="9">
    <source>
        <dbReference type="PROSITE" id="PS50157"/>
    </source>
</evidence>
<keyword evidence="5" id="KW-0862">Zinc</keyword>
<dbReference type="AlphaFoldDB" id="A0AAW0PPH8"/>
<dbReference type="PROSITE" id="PS00028">
    <property type="entry name" value="ZINC_FINGER_C2H2_1"/>
    <property type="match status" value="1"/>
</dbReference>
<keyword evidence="6" id="KW-0539">Nucleus</keyword>
<feature type="compositionally biased region" description="Basic and acidic residues" evidence="8">
    <location>
        <begin position="126"/>
        <end position="136"/>
    </location>
</feature>
<name>A0AAW0PPH8_9GOBI</name>
<protein>
    <recommendedName>
        <fullName evidence="9">C2H2-type domain-containing protein</fullName>
    </recommendedName>
</protein>
<dbReference type="SUPFAM" id="SSF57667">
    <property type="entry name" value="beta-beta-alpha zinc fingers"/>
    <property type="match status" value="1"/>
</dbReference>
<dbReference type="GO" id="GO:0008270">
    <property type="term" value="F:zinc ion binding"/>
    <property type="evidence" value="ECO:0007669"/>
    <property type="project" value="UniProtKB-KW"/>
</dbReference>
<dbReference type="PROSITE" id="PS50157">
    <property type="entry name" value="ZINC_FINGER_C2H2_2"/>
    <property type="match status" value="1"/>
</dbReference>
<dbReference type="GO" id="GO:0000981">
    <property type="term" value="F:DNA-binding transcription factor activity, RNA polymerase II-specific"/>
    <property type="evidence" value="ECO:0007669"/>
    <property type="project" value="TreeGrafter"/>
</dbReference>
<evidence type="ECO:0000256" key="6">
    <source>
        <dbReference type="ARBA" id="ARBA00023242"/>
    </source>
</evidence>
<dbReference type="GO" id="GO:0000977">
    <property type="term" value="F:RNA polymerase II transcription regulatory region sequence-specific DNA binding"/>
    <property type="evidence" value="ECO:0007669"/>
    <property type="project" value="TreeGrafter"/>
</dbReference>
<feature type="region of interest" description="Disordered" evidence="8">
    <location>
        <begin position="120"/>
        <end position="145"/>
    </location>
</feature>
<evidence type="ECO:0000256" key="4">
    <source>
        <dbReference type="ARBA" id="ARBA00022771"/>
    </source>
</evidence>
<organism evidence="10 11">
    <name type="scientific">Mugilogobius chulae</name>
    <name type="common">yellowstripe goby</name>
    <dbReference type="NCBI Taxonomy" id="88201"/>
    <lineage>
        <taxon>Eukaryota</taxon>
        <taxon>Metazoa</taxon>
        <taxon>Chordata</taxon>
        <taxon>Craniata</taxon>
        <taxon>Vertebrata</taxon>
        <taxon>Euteleostomi</taxon>
        <taxon>Actinopterygii</taxon>
        <taxon>Neopterygii</taxon>
        <taxon>Teleostei</taxon>
        <taxon>Neoteleostei</taxon>
        <taxon>Acanthomorphata</taxon>
        <taxon>Gobiaria</taxon>
        <taxon>Gobiiformes</taxon>
        <taxon>Gobioidei</taxon>
        <taxon>Gobiidae</taxon>
        <taxon>Gobionellinae</taxon>
        <taxon>Mugilogobius</taxon>
    </lineage>
</organism>
<comment type="subcellular location">
    <subcellularLocation>
        <location evidence="1">Nucleus</location>
    </subcellularLocation>
</comment>
<sequence>MSRPTPARRLTPWATPEKWSVQPLSRVMVPEPELCVEVRPTISSRKRSTSCTSSGSFPASEVTFHVPSARDRVHGFGRLGTSPRPPPKNTAPVLYGPSCGCVAPKEEPEEFHIVVVKTEDEEDEDKSCVFDPKEETSAEECGAEAEECGAEAEECGAEAEECGAEAEECGAEAEECGAEAGCSSDPLTQFHTDSEEHTDSSEEAPLTPKRSYAMIPPDAELQDNRPYSCSECGKSFKTKAHLQQHMFSHSDERPHKCPECGKMFKEKEI</sequence>
<evidence type="ECO:0000256" key="1">
    <source>
        <dbReference type="ARBA" id="ARBA00004123"/>
    </source>
</evidence>